<evidence type="ECO:0000256" key="1">
    <source>
        <dbReference type="ARBA" id="ARBA00023002"/>
    </source>
</evidence>
<evidence type="ECO:0000259" key="3">
    <source>
        <dbReference type="Pfam" id="PF01855"/>
    </source>
</evidence>
<reference evidence="4" key="1">
    <citation type="submission" date="2018-05" db="EMBL/GenBank/DDBJ databases">
        <authorList>
            <person name="Lanie J.A."/>
            <person name="Ng W.-L."/>
            <person name="Kazmierczak K.M."/>
            <person name="Andrzejewski T.M."/>
            <person name="Davidsen T.M."/>
            <person name="Wayne K.J."/>
            <person name="Tettelin H."/>
            <person name="Glass J.I."/>
            <person name="Rusch D."/>
            <person name="Podicherti R."/>
            <person name="Tsui H.-C.T."/>
            <person name="Winkler M.E."/>
        </authorList>
    </citation>
    <scope>NUCLEOTIDE SEQUENCE</scope>
</reference>
<name>A0A381NE32_9ZZZZ</name>
<evidence type="ECO:0008006" key="5">
    <source>
        <dbReference type="Google" id="ProtNLM"/>
    </source>
</evidence>
<dbReference type="GO" id="GO:0016903">
    <property type="term" value="F:oxidoreductase activity, acting on the aldehyde or oxo group of donors"/>
    <property type="evidence" value="ECO:0007669"/>
    <property type="project" value="InterPro"/>
</dbReference>
<dbReference type="SUPFAM" id="SSF53323">
    <property type="entry name" value="Pyruvate-ferredoxin oxidoreductase, PFOR, domain III"/>
    <property type="match status" value="1"/>
</dbReference>
<evidence type="ECO:0000313" key="4">
    <source>
        <dbReference type="EMBL" id="SUZ51793.1"/>
    </source>
</evidence>
<keyword evidence="1" id="KW-0560">Oxidoreductase</keyword>
<dbReference type="EMBL" id="UINC01000239">
    <property type="protein sequence ID" value="SUZ51793.1"/>
    <property type="molecule type" value="Genomic_DNA"/>
</dbReference>
<dbReference type="PANTHER" id="PTHR32154:SF29">
    <property type="entry name" value="BLR6743 PROTEIN"/>
    <property type="match status" value="1"/>
</dbReference>
<dbReference type="GO" id="GO:0006979">
    <property type="term" value="P:response to oxidative stress"/>
    <property type="evidence" value="ECO:0007669"/>
    <property type="project" value="TreeGrafter"/>
</dbReference>
<protein>
    <recommendedName>
        <fullName evidence="5">Pyruvate flavodoxin/ferredoxin oxidoreductase pyrimidine binding domain-containing protein</fullName>
    </recommendedName>
</protein>
<dbReference type="Pfam" id="PF01558">
    <property type="entry name" value="POR"/>
    <property type="match status" value="1"/>
</dbReference>
<feature type="domain" description="Pyruvate/ketoisovalerate oxidoreductase catalytic" evidence="2">
    <location>
        <begin position="33"/>
        <end position="197"/>
    </location>
</feature>
<dbReference type="SUPFAM" id="SSF52922">
    <property type="entry name" value="TK C-terminal domain-like"/>
    <property type="match status" value="1"/>
</dbReference>
<dbReference type="InterPro" id="IPR009014">
    <property type="entry name" value="Transketo_C/PFOR_II"/>
</dbReference>
<organism evidence="4">
    <name type="scientific">marine metagenome</name>
    <dbReference type="NCBI Taxonomy" id="408172"/>
    <lineage>
        <taxon>unclassified sequences</taxon>
        <taxon>metagenomes</taxon>
        <taxon>ecological metagenomes</taxon>
    </lineage>
</organism>
<dbReference type="InterPro" id="IPR050722">
    <property type="entry name" value="Pyruvate:ferred/Flavod_OxRd"/>
</dbReference>
<dbReference type="CDD" id="cd07034">
    <property type="entry name" value="TPP_PYR_PFOR_IOR-alpha_like"/>
    <property type="match status" value="1"/>
</dbReference>
<feature type="domain" description="Pyruvate flavodoxin/ferredoxin oxidoreductase pyrimidine binding" evidence="3">
    <location>
        <begin position="232"/>
        <end position="399"/>
    </location>
</feature>
<sequence length="631" mass="69991">MPASDLAVEERPSTSLTKPVVNDFSIQVATVNGSGSQTANLVLLRSIFQMGVPVSGKNLFPSNIAGLPTWFTIRANKDGYIARKKEIDVLVAMNAETAREDVLGLRAGAVVVYDEPLKLDTVRDDLIFYPVPFDTLVGEVSRDVKLRRRVRNMIYDGVLAKLFGVELDEMEKALRKQFGTKPKVVEINREALDVGYAFADAKLEKRDHFRVEPMEGNQGRILIDGNAASAVGCLMAGVTVVAWYPITPSSSLCETLISYLRRYRVDKKTGKATFAVVQAEDEIAALGMAIGGGWAGARSMTATSGPGISLMGEFAGLAYYSEVPCVVFDVQRVGPSTGLPTRTAQGDVLSTAFLSHGDSRHPLLFPCSPEECFEMAINAFDLAERFQTPVFVLSDLDLGMNTWMANEFEYPDKPMDRGKVLDEDTLERIGRFGRYRDVDGDGITYRSIPGTSMPAYFCRGSGHNEWGQYSERSDDYKKNVDRLTRKFETARNWMPAPIVEINRKARIGIVAYGTTHWAVVESRDQLVAEADLQTSYYRLRAYPFRSALASFIERHDRVYVIEQNRDAQMSTLMRIELRAELAGRLRSVLHYSGEPIDARSITDDVLIQEGYRVEYSAFSGAVPQDAGVGGE</sequence>
<dbReference type="NCBIfam" id="TIGR03710">
    <property type="entry name" value="OAFO_sf"/>
    <property type="match status" value="1"/>
</dbReference>
<dbReference type="InterPro" id="IPR002869">
    <property type="entry name" value="Pyrv_flavodox_OxRed_cen"/>
</dbReference>
<dbReference type="InterPro" id="IPR029061">
    <property type="entry name" value="THDP-binding"/>
</dbReference>
<dbReference type="SUPFAM" id="SSF52518">
    <property type="entry name" value="Thiamin diphosphate-binding fold (THDP-binding)"/>
    <property type="match status" value="1"/>
</dbReference>
<dbReference type="InterPro" id="IPR022367">
    <property type="entry name" value="2-oxoacid/accept_OxRdtase_asu"/>
</dbReference>
<accession>A0A381NE32</accession>
<proteinExistence type="predicted"/>
<dbReference type="InterPro" id="IPR019752">
    <property type="entry name" value="Pyrv/ketoisovalerate_OxRed_cat"/>
</dbReference>
<gene>
    <name evidence="4" type="ORF">METZ01_LOCUS4647</name>
</gene>
<dbReference type="FunFam" id="3.40.50.970:FF:000022">
    <property type="entry name" value="2-oxoglutarate ferredoxin oxidoreductase alpha subunit"/>
    <property type="match status" value="1"/>
</dbReference>
<dbReference type="Pfam" id="PF01855">
    <property type="entry name" value="POR_N"/>
    <property type="match status" value="1"/>
</dbReference>
<dbReference type="Gene3D" id="3.40.50.970">
    <property type="match status" value="1"/>
</dbReference>
<dbReference type="InterPro" id="IPR002880">
    <property type="entry name" value="Pyrv_Fd/Flavodoxin_OxRdtase_N"/>
</dbReference>
<dbReference type="PANTHER" id="PTHR32154">
    <property type="entry name" value="PYRUVATE-FLAVODOXIN OXIDOREDUCTASE-RELATED"/>
    <property type="match status" value="1"/>
</dbReference>
<dbReference type="Gene3D" id="3.40.920.10">
    <property type="entry name" value="Pyruvate-ferredoxin oxidoreductase, PFOR, domain III"/>
    <property type="match status" value="1"/>
</dbReference>
<evidence type="ECO:0000259" key="2">
    <source>
        <dbReference type="Pfam" id="PF01558"/>
    </source>
</evidence>
<dbReference type="AlphaFoldDB" id="A0A381NE32"/>
<dbReference type="Gene3D" id="3.40.50.920">
    <property type="match status" value="1"/>
</dbReference>